<accession>A0ABW3S4U5</accession>
<evidence type="ECO:0000313" key="2">
    <source>
        <dbReference type="Proteomes" id="UP001597262"/>
    </source>
</evidence>
<reference evidence="2" key="1">
    <citation type="journal article" date="2019" name="Int. J. Syst. Evol. Microbiol.">
        <title>The Global Catalogue of Microorganisms (GCM) 10K type strain sequencing project: providing services to taxonomists for standard genome sequencing and annotation.</title>
        <authorList>
            <consortium name="The Broad Institute Genomics Platform"/>
            <consortium name="The Broad Institute Genome Sequencing Center for Infectious Disease"/>
            <person name="Wu L."/>
            <person name="Ma J."/>
        </authorList>
    </citation>
    <scope>NUCLEOTIDE SEQUENCE [LARGE SCALE GENOMIC DNA]</scope>
    <source>
        <strain evidence="2">CCUG 59189</strain>
    </source>
</reference>
<keyword evidence="2" id="KW-1185">Reference proteome</keyword>
<name>A0ABW3S4U5_9BACL</name>
<sequence length="53" mass="6043">MGFEATHKGKFVQRFNNLQREAPGVNFSTDYMTPKQIKELSGPVHIYYIPKGA</sequence>
<dbReference type="Proteomes" id="UP001597262">
    <property type="component" value="Unassembled WGS sequence"/>
</dbReference>
<dbReference type="RefSeq" id="WP_379321947.1">
    <property type="nucleotide sequence ID" value="NZ_JBHTLM010000033.1"/>
</dbReference>
<evidence type="ECO:0000313" key="1">
    <source>
        <dbReference type="EMBL" id="MFD1179522.1"/>
    </source>
</evidence>
<dbReference type="EMBL" id="JBHTLM010000033">
    <property type="protein sequence ID" value="MFD1179522.1"/>
    <property type="molecule type" value="Genomic_DNA"/>
</dbReference>
<comment type="caution">
    <text evidence="1">The sequence shown here is derived from an EMBL/GenBank/DDBJ whole genome shotgun (WGS) entry which is preliminary data.</text>
</comment>
<organism evidence="1 2">
    <name type="scientific">Paenibacillus puldeungensis</name>
    <dbReference type="NCBI Taxonomy" id="696536"/>
    <lineage>
        <taxon>Bacteria</taxon>
        <taxon>Bacillati</taxon>
        <taxon>Bacillota</taxon>
        <taxon>Bacilli</taxon>
        <taxon>Bacillales</taxon>
        <taxon>Paenibacillaceae</taxon>
        <taxon>Paenibacillus</taxon>
    </lineage>
</organism>
<proteinExistence type="predicted"/>
<gene>
    <name evidence="1" type="ORF">ACFQ3W_24940</name>
</gene>
<protein>
    <submittedName>
        <fullName evidence="1">Uncharacterized protein</fullName>
    </submittedName>
</protein>